<name>A0A1G2IC18_9BACT</name>
<sequence>MNNNIGKLILEVLEKGYLMSLGTQDDGGVWVCDVIYVHDDRLNVYWMSHPKTRHSNAVIKNPNIAGTITVNGPKDHNLGIQFCGIAKKIEGPRFDLVKKHYAKRNKPEPKETDDVLNEDAWYQLTPQKIELIHEQLFGFEKQRLEF</sequence>
<dbReference type="Proteomes" id="UP000176774">
    <property type="component" value="Unassembled WGS sequence"/>
</dbReference>
<organism evidence="1 2">
    <name type="scientific">Candidatus Staskawiczbacteria bacterium RIFCSPLOWO2_01_FULL_38_12b</name>
    <dbReference type="NCBI Taxonomy" id="1802214"/>
    <lineage>
        <taxon>Bacteria</taxon>
        <taxon>Candidatus Staskawicziibacteriota</taxon>
    </lineage>
</organism>
<dbReference type="AlphaFoldDB" id="A0A1G2IC18"/>
<comment type="caution">
    <text evidence="1">The sequence shown here is derived from an EMBL/GenBank/DDBJ whole genome shotgun (WGS) entry which is preliminary data.</text>
</comment>
<protein>
    <recommendedName>
        <fullName evidence="3">Pyridoxamine 5'-phosphate oxidase putative domain-containing protein</fullName>
    </recommendedName>
</protein>
<proteinExistence type="predicted"/>
<dbReference type="EMBL" id="MHPA01000028">
    <property type="protein sequence ID" value="OGZ72266.1"/>
    <property type="molecule type" value="Genomic_DNA"/>
</dbReference>
<dbReference type="SUPFAM" id="SSF50475">
    <property type="entry name" value="FMN-binding split barrel"/>
    <property type="match status" value="1"/>
</dbReference>
<dbReference type="Gene3D" id="2.30.110.10">
    <property type="entry name" value="Electron Transport, Fmn-binding Protein, Chain A"/>
    <property type="match status" value="1"/>
</dbReference>
<accession>A0A1G2IC18</accession>
<dbReference type="InterPro" id="IPR012349">
    <property type="entry name" value="Split_barrel_FMN-bd"/>
</dbReference>
<evidence type="ECO:0008006" key="3">
    <source>
        <dbReference type="Google" id="ProtNLM"/>
    </source>
</evidence>
<evidence type="ECO:0000313" key="2">
    <source>
        <dbReference type="Proteomes" id="UP000176774"/>
    </source>
</evidence>
<reference evidence="1 2" key="1">
    <citation type="journal article" date="2016" name="Nat. Commun.">
        <title>Thousands of microbial genomes shed light on interconnected biogeochemical processes in an aquifer system.</title>
        <authorList>
            <person name="Anantharaman K."/>
            <person name="Brown C.T."/>
            <person name="Hug L.A."/>
            <person name="Sharon I."/>
            <person name="Castelle C.J."/>
            <person name="Probst A.J."/>
            <person name="Thomas B.C."/>
            <person name="Singh A."/>
            <person name="Wilkins M.J."/>
            <person name="Karaoz U."/>
            <person name="Brodie E.L."/>
            <person name="Williams K.H."/>
            <person name="Hubbard S.S."/>
            <person name="Banfield J.F."/>
        </authorList>
    </citation>
    <scope>NUCLEOTIDE SEQUENCE [LARGE SCALE GENOMIC DNA]</scope>
</reference>
<gene>
    <name evidence="1" type="ORF">A2908_03950</name>
</gene>
<evidence type="ECO:0000313" key="1">
    <source>
        <dbReference type="EMBL" id="OGZ72266.1"/>
    </source>
</evidence>
<dbReference type="STRING" id="1802214.A2908_03950"/>